<evidence type="ECO:0000256" key="1">
    <source>
        <dbReference type="ARBA" id="ARBA00001966"/>
    </source>
</evidence>
<comment type="subcellular location">
    <subcellularLocation>
        <location evidence="2">Cell envelope</location>
    </subcellularLocation>
</comment>
<dbReference type="Gene3D" id="3.40.228.10">
    <property type="entry name" value="Dimethylsulfoxide Reductase, domain 2"/>
    <property type="match status" value="2"/>
</dbReference>
<feature type="domain" description="Molybdopterin oxidoreductase" evidence="8">
    <location>
        <begin position="454"/>
        <end position="495"/>
    </location>
</feature>
<dbReference type="InterPro" id="IPR048158">
    <property type="entry name" value="Formate_DH_Act"/>
</dbReference>
<evidence type="ECO:0000256" key="3">
    <source>
        <dbReference type="ARBA" id="ARBA00010312"/>
    </source>
</evidence>
<dbReference type="PANTHER" id="PTHR43598:SF1">
    <property type="entry name" value="FORMATE DEHYDROGENASE-O MAJOR SUBUNIT"/>
    <property type="match status" value="1"/>
</dbReference>
<dbReference type="GO" id="GO:0009061">
    <property type="term" value="P:anaerobic respiration"/>
    <property type="evidence" value="ECO:0007669"/>
    <property type="project" value="TreeGrafter"/>
</dbReference>
<evidence type="ECO:0000256" key="5">
    <source>
        <dbReference type="ARBA" id="ARBA00022723"/>
    </source>
</evidence>
<keyword evidence="4" id="KW-0408">Iron</keyword>
<comment type="similarity">
    <text evidence="3">Belongs to the prokaryotic molybdopterin-containing oxidoreductase family.</text>
</comment>
<dbReference type="InterPro" id="IPR006656">
    <property type="entry name" value="Mopterin_OxRdtase"/>
</dbReference>
<name>A0A1I2JAX3_9ACTN</name>
<keyword evidence="6" id="KW-0560">Oxidoreductase</keyword>
<dbReference type="AlphaFoldDB" id="A0A1I2JAX3"/>
<dbReference type="GO" id="GO:0016491">
    <property type="term" value="F:oxidoreductase activity"/>
    <property type="evidence" value="ECO:0007669"/>
    <property type="project" value="UniProtKB-KW"/>
</dbReference>
<dbReference type="SUPFAM" id="SSF53706">
    <property type="entry name" value="Formate dehydrogenase/DMSO reductase, domains 1-3"/>
    <property type="match status" value="1"/>
</dbReference>
<dbReference type="NCBIfam" id="NF041513">
    <property type="entry name" value="formate_DH_Act"/>
    <property type="match status" value="1"/>
</dbReference>
<organism evidence="10 11">
    <name type="scientific">Blastococcus tunisiensis</name>
    <dbReference type="NCBI Taxonomy" id="1798228"/>
    <lineage>
        <taxon>Bacteria</taxon>
        <taxon>Bacillati</taxon>
        <taxon>Actinomycetota</taxon>
        <taxon>Actinomycetes</taxon>
        <taxon>Geodermatophilales</taxon>
        <taxon>Geodermatophilaceae</taxon>
        <taxon>Blastococcus</taxon>
    </lineage>
</organism>
<evidence type="ECO:0000256" key="6">
    <source>
        <dbReference type="ARBA" id="ARBA00023002"/>
    </source>
</evidence>
<protein>
    <submittedName>
        <fullName evidence="10">Formate dehydrogenase major subunit</fullName>
    </submittedName>
</protein>
<feature type="domain" description="Molybdopterin oxidoreductase" evidence="8">
    <location>
        <begin position="14"/>
        <end position="423"/>
    </location>
</feature>
<proteinExistence type="inferred from homology"/>
<dbReference type="EMBL" id="FOND01000015">
    <property type="protein sequence ID" value="SFF50983.1"/>
    <property type="molecule type" value="Genomic_DNA"/>
</dbReference>
<feature type="domain" description="Molybdopterin dinucleotide-binding" evidence="9">
    <location>
        <begin position="734"/>
        <end position="853"/>
    </location>
</feature>
<keyword evidence="5" id="KW-0479">Metal-binding</keyword>
<feature type="compositionally biased region" description="Acidic residues" evidence="7">
    <location>
        <begin position="145"/>
        <end position="159"/>
    </location>
</feature>
<dbReference type="Pfam" id="PF00384">
    <property type="entry name" value="Molybdopterin"/>
    <property type="match status" value="2"/>
</dbReference>
<keyword evidence="4" id="KW-0411">Iron-sulfur</keyword>
<evidence type="ECO:0000256" key="4">
    <source>
        <dbReference type="ARBA" id="ARBA00022485"/>
    </source>
</evidence>
<dbReference type="SUPFAM" id="SSF50692">
    <property type="entry name" value="ADC-like"/>
    <property type="match status" value="1"/>
</dbReference>
<feature type="region of interest" description="Disordered" evidence="7">
    <location>
        <begin position="145"/>
        <end position="197"/>
    </location>
</feature>
<feature type="compositionally biased region" description="Basic and acidic residues" evidence="7">
    <location>
        <begin position="160"/>
        <end position="175"/>
    </location>
</feature>
<dbReference type="GO" id="GO:0030313">
    <property type="term" value="C:cell envelope"/>
    <property type="evidence" value="ECO:0007669"/>
    <property type="project" value="UniProtKB-SubCell"/>
</dbReference>
<dbReference type="Gene3D" id="2.40.40.20">
    <property type="match status" value="1"/>
</dbReference>
<keyword evidence="4" id="KW-0004">4Fe-4S</keyword>
<gene>
    <name evidence="10" type="ORF">SAMN05216574_11593</name>
</gene>
<evidence type="ECO:0000313" key="11">
    <source>
        <dbReference type="Proteomes" id="UP000198589"/>
    </source>
</evidence>
<evidence type="ECO:0000259" key="9">
    <source>
        <dbReference type="Pfam" id="PF01568"/>
    </source>
</evidence>
<dbReference type="CDD" id="cd02792">
    <property type="entry name" value="MopB_CT_Formate-Dh-Na-like"/>
    <property type="match status" value="1"/>
</dbReference>
<dbReference type="GO" id="GO:0051539">
    <property type="term" value="F:4 iron, 4 sulfur cluster binding"/>
    <property type="evidence" value="ECO:0007669"/>
    <property type="project" value="UniProtKB-KW"/>
</dbReference>
<dbReference type="Proteomes" id="UP000198589">
    <property type="component" value="Unassembled WGS sequence"/>
</dbReference>
<dbReference type="GO" id="GO:0009055">
    <property type="term" value="F:electron transfer activity"/>
    <property type="evidence" value="ECO:0007669"/>
    <property type="project" value="TreeGrafter"/>
</dbReference>
<dbReference type="GO" id="GO:0030151">
    <property type="term" value="F:molybdenum ion binding"/>
    <property type="evidence" value="ECO:0007669"/>
    <property type="project" value="TreeGrafter"/>
</dbReference>
<evidence type="ECO:0000256" key="2">
    <source>
        <dbReference type="ARBA" id="ARBA00004196"/>
    </source>
</evidence>
<evidence type="ECO:0000313" key="10">
    <source>
        <dbReference type="EMBL" id="SFF50983.1"/>
    </source>
</evidence>
<reference evidence="11" key="1">
    <citation type="submission" date="2016-10" db="EMBL/GenBank/DDBJ databases">
        <authorList>
            <person name="Varghese N."/>
            <person name="Submissions S."/>
        </authorList>
    </citation>
    <scope>NUCLEOTIDE SEQUENCE [LARGE SCALE GENOMIC DNA]</scope>
    <source>
        <strain evidence="11">DSM 46838</strain>
    </source>
</reference>
<dbReference type="GO" id="GO:0043546">
    <property type="term" value="F:molybdopterin cofactor binding"/>
    <property type="evidence" value="ECO:0007669"/>
    <property type="project" value="InterPro"/>
</dbReference>
<dbReference type="InterPro" id="IPR006657">
    <property type="entry name" value="MoPterin_dinucl-bd_dom"/>
</dbReference>
<sequence length="905" mass="100110">MPGLGASFGRGGATNFLEDLANSDCIVIEGSNMAECHPVGFQWVTEAKARGAKVIHIDPRFTRTSAIADLHVPLRIGTDIAFLGGLIRYVLDNELYFADYVTAYTNAAALVGEEFVDAEDLDGLFSGFDPANNVYDETSWQYEFEEAPESGADDPAEAAEQERSEQDPAVKKSDRAQAAGSGGPPIPAKPKRDETLQHPRSVFQILKRHFDRYTPEMVSEVCGIEPEVFEQVAAWVTSNSGRDRTTAWVYSVGWTQHSVGAQYIRTCSILQTLLGNIGRPGGGILALRGHASIQGSTDVPTLFNLLPGYLPMPHAHQHHDLEEYVADAAGKAGFWGNKPAYMTSLLKAWWGEAATAENDYAFDYLPRINGDHSSYRTITDMIKGKVSGYFLVGENPTVGHPNSRMNRFGLANLDWLVVRDLQMIESATFWKEGPEIETGEMSPETIGTEVFFVPAATHVEKEGTFTQTQRVLQWRHKAVEPPNDARSDLWFFFHLGRILRDRLKDSTDPRDRPLLDLTWDYPVEGETADPSADAVLREINGFGPDGELLNSYMQMRDDGSTSGGCWIYTGVYADGVNQAARRKPAKEQGAVASEWGWAWPLNRRMLYNRASADPDGKPWSERKKYVWWDEDAGEWTGLDVPDFEKTKRPDYVPPDGARAQDALAGNDPFVMQGDGKAWLFAPAGVVDGPLPTHYEPAESVVENGLYKQQANPTLEIIEGPWNRANPSRSDVFPFAVTTYRLTEHHTAGGMSRTLPYLAELQPEFFVEVSPELAELRGLTHNDYATLVSARTAVEAKVLVTERVRPIRLRDGTVVHQIGMPYHWSYTGISTGDAANDLLGIVMDPNTHIQESKVSTCDIRPGRRPRGPELLEFVEAYRRRAGVDSGRVGVNGRDPVDVAAGEGSAL</sequence>
<keyword evidence="11" id="KW-1185">Reference proteome</keyword>
<dbReference type="PANTHER" id="PTHR43598">
    <property type="entry name" value="TUNGSTEN-CONTAINING FORMYLMETHANOFURAN DEHYDROGENASE 2 SUBUNIT B"/>
    <property type="match status" value="1"/>
</dbReference>
<dbReference type="OrthoDB" id="9759518at2"/>
<comment type="cofactor">
    <cofactor evidence="1">
        <name>[4Fe-4S] cluster</name>
        <dbReference type="ChEBI" id="CHEBI:49883"/>
    </cofactor>
</comment>
<evidence type="ECO:0000256" key="7">
    <source>
        <dbReference type="SAM" id="MobiDB-lite"/>
    </source>
</evidence>
<dbReference type="STRING" id="1798228.SAMN05216574_11593"/>
<dbReference type="Pfam" id="PF01568">
    <property type="entry name" value="Molydop_binding"/>
    <property type="match status" value="1"/>
</dbReference>
<dbReference type="InterPro" id="IPR009010">
    <property type="entry name" value="Asp_de-COase-like_dom_sf"/>
</dbReference>
<accession>A0A1I2JAX3</accession>
<evidence type="ECO:0000259" key="8">
    <source>
        <dbReference type="Pfam" id="PF00384"/>
    </source>
</evidence>
<dbReference type="Gene3D" id="3.40.50.740">
    <property type="match status" value="1"/>
</dbReference>